<dbReference type="Proteomes" id="UP000326458">
    <property type="component" value="Unassembled WGS sequence"/>
</dbReference>
<evidence type="ECO:0000256" key="1">
    <source>
        <dbReference type="SAM" id="MobiDB-lite"/>
    </source>
</evidence>
<dbReference type="InterPro" id="IPR016135">
    <property type="entry name" value="UBQ-conjugating_enzyme/RWD"/>
</dbReference>
<name>A0A5N3VWC9_MUNMU</name>
<accession>A0A5N3VWC9</accession>
<dbReference type="SUPFAM" id="SSF54495">
    <property type="entry name" value="UBC-like"/>
    <property type="match status" value="1"/>
</dbReference>
<feature type="region of interest" description="Disordered" evidence="1">
    <location>
        <begin position="77"/>
        <end position="96"/>
    </location>
</feature>
<dbReference type="EMBL" id="VCEA01000002">
    <property type="protein sequence ID" value="KAB0352725.1"/>
    <property type="molecule type" value="Genomic_DNA"/>
</dbReference>
<proteinExistence type="predicted"/>
<evidence type="ECO:0008006" key="4">
    <source>
        <dbReference type="Google" id="ProtNLM"/>
    </source>
</evidence>
<evidence type="ECO:0000313" key="2">
    <source>
        <dbReference type="EMBL" id="KAB0352725.1"/>
    </source>
</evidence>
<evidence type="ECO:0000313" key="3">
    <source>
        <dbReference type="Proteomes" id="UP000326458"/>
    </source>
</evidence>
<protein>
    <recommendedName>
        <fullName evidence="4">UBC core domain-containing protein</fullName>
    </recommendedName>
</protein>
<reference evidence="2 3" key="1">
    <citation type="submission" date="2019-06" db="EMBL/GenBank/DDBJ databases">
        <title>Discovery of a novel chromosome fission-fusion reversal in muntjac.</title>
        <authorList>
            <person name="Mudd A.B."/>
            <person name="Bredeson J.V."/>
            <person name="Baum R."/>
            <person name="Hockemeyer D."/>
            <person name="Rokhsar D.S."/>
        </authorList>
    </citation>
    <scope>NUCLEOTIDE SEQUENCE [LARGE SCALE GENOMIC DNA]</scope>
    <source>
        <strain evidence="2">UTSW_UCB_Mm</strain>
        <tissue evidence="2">Fibroblast cell line</tissue>
    </source>
</reference>
<gene>
    <name evidence="2" type="ORF">FD754_017582</name>
</gene>
<organism evidence="2 3">
    <name type="scientific">Muntiacus muntjak</name>
    <name type="common">Barking deer</name>
    <name type="synonym">Indian muntjac</name>
    <dbReference type="NCBI Taxonomy" id="9888"/>
    <lineage>
        <taxon>Eukaryota</taxon>
        <taxon>Metazoa</taxon>
        <taxon>Chordata</taxon>
        <taxon>Craniata</taxon>
        <taxon>Vertebrata</taxon>
        <taxon>Euteleostomi</taxon>
        <taxon>Mammalia</taxon>
        <taxon>Eutheria</taxon>
        <taxon>Laurasiatheria</taxon>
        <taxon>Artiodactyla</taxon>
        <taxon>Ruminantia</taxon>
        <taxon>Pecora</taxon>
        <taxon>Cervidae</taxon>
        <taxon>Muntiacinae</taxon>
        <taxon>Muntiacus</taxon>
    </lineage>
</organism>
<sequence>MTDSRWGMVETHTTIHHGPDNYEDQIYSLKMKRGPKYPGAPAFVRLVTKINMNGADSSNGVNSYSIKAVLQEPRRLMMSKENTKLPQPPEGQCYSN</sequence>
<dbReference type="AlphaFoldDB" id="A0A5N3VWC9"/>
<keyword evidence="3" id="KW-1185">Reference proteome</keyword>
<comment type="caution">
    <text evidence="2">The sequence shown here is derived from an EMBL/GenBank/DDBJ whole genome shotgun (WGS) entry which is preliminary data.</text>
</comment>
<dbReference type="Gene3D" id="3.10.110.10">
    <property type="entry name" value="Ubiquitin Conjugating Enzyme"/>
    <property type="match status" value="1"/>
</dbReference>